<evidence type="ECO:0000256" key="3">
    <source>
        <dbReference type="SAM" id="Phobius"/>
    </source>
</evidence>
<dbReference type="EMBL" id="FOUI01000005">
    <property type="protein sequence ID" value="SFM44663.1"/>
    <property type="molecule type" value="Genomic_DNA"/>
</dbReference>
<dbReference type="CDD" id="cd04458">
    <property type="entry name" value="CSP_CDS"/>
    <property type="match status" value="1"/>
</dbReference>
<dbReference type="GO" id="GO:0043488">
    <property type="term" value="P:regulation of mRNA stability"/>
    <property type="evidence" value="ECO:0007669"/>
    <property type="project" value="TreeGrafter"/>
</dbReference>
<name>A0A1I4QY97_9GAMM</name>
<evidence type="ECO:0000313" key="5">
    <source>
        <dbReference type="EMBL" id="SFM44663.1"/>
    </source>
</evidence>
<protein>
    <submittedName>
        <fullName evidence="5">Uncharacterized membrane protein YsdA, DUF1294 family</fullName>
    </submittedName>
</protein>
<reference evidence="6" key="1">
    <citation type="submission" date="2016-10" db="EMBL/GenBank/DDBJ databases">
        <authorList>
            <person name="Varghese N."/>
            <person name="Submissions S."/>
        </authorList>
    </citation>
    <scope>NUCLEOTIDE SEQUENCE [LARGE SCALE GENOMIC DNA]</scope>
    <source>
        <strain evidence="6">DSM 24213</strain>
    </source>
</reference>
<evidence type="ECO:0000256" key="1">
    <source>
        <dbReference type="ARBA" id="ARBA00022553"/>
    </source>
</evidence>
<dbReference type="PANTHER" id="PTHR12962">
    <property type="entry name" value="CALCIUM-REGULATED HEAT STABLE PROTEIN CRHSP-24-RELATED"/>
    <property type="match status" value="1"/>
</dbReference>
<dbReference type="AlphaFoldDB" id="A0A1I4QY97"/>
<dbReference type="GO" id="GO:0003730">
    <property type="term" value="F:mRNA 3'-UTR binding"/>
    <property type="evidence" value="ECO:0007669"/>
    <property type="project" value="TreeGrafter"/>
</dbReference>
<feature type="transmembrane region" description="Helical" evidence="3">
    <location>
        <begin position="138"/>
        <end position="156"/>
    </location>
</feature>
<keyword evidence="1" id="KW-0597">Phosphoprotein</keyword>
<dbReference type="Proteomes" id="UP000243629">
    <property type="component" value="Unassembled WGS sequence"/>
</dbReference>
<dbReference type="STRING" id="1720063.SAMN05216217_10595"/>
<dbReference type="Pfam" id="PF06961">
    <property type="entry name" value="DUF1294"/>
    <property type="match status" value="1"/>
</dbReference>
<dbReference type="InterPro" id="IPR052069">
    <property type="entry name" value="Ca-reg_mRNA-binding_domain"/>
</dbReference>
<dbReference type="GO" id="GO:0005829">
    <property type="term" value="C:cytosol"/>
    <property type="evidence" value="ECO:0007669"/>
    <property type="project" value="UniProtKB-ARBA"/>
</dbReference>
<dbReference type="PROSITE" id="PS00352">
    <property type="entry name" value="CSD_1"/>
    <property type="match status" value="1"/>
</dbReference>
<feature type="transmembrane region" description="Helical" evidence="3">
    <location>
        <begin position="114"/>
        <end position="132"/>
    </location>
</feature>
<dbReference type="OrthoDB" id="72963at2"/>
<accession>A0A1I4QY97</accession>
<sequence length="237" mass="26947">MEQRGKLHSWNDDKGFGFIQPDQGGARLFVHISAMRGAARPQVGEVVFYVPGTDDNGRPRALHMRSEQLSVDRPAIRRKPIAQARRESAPRPVPVRRHVRASVSGGIQNLPVKLALFILLCGLPLAGGVHLLVEYRQIWPLLLYVFASIICFLLYWSDKQHALNGRWRTPENLLHLSELLCGWPGALVAQQLLRHKTRKVSYQAAFWLIVLVHQAFWADWLLLDGDFTGRWIQPMLG</sequence>
<dbReference type="Gene3D" id="2.40.50.140">
    <property type="entry name" value="Nucleic acid-binding proteins"/>
    <property type="match status" value="1"/>
</dbReference>
<feature type="transmembrane region" description="Helical" evidence="3">
    <location>
        <begin position="204"/>
        <end position="223"/>
    </location>
</feature>
<dbReference type="Pfam" id="PF00313">
    <property type="entry name" value="CSD"/>
    <property type="match status" value="1"/>
</dbReference>
<dbReference type="PANTHER" id="PTHR12962:SF1">
    <property type="entry name" value="COLD SHOCK DOMAIN-CONTAINING PROTEIN CG9705"/>
    <property type="match status" value="1"/>
</dbReference>
<dbReference type="SUPFAM" id="SSF50249">
    <property type="entry name" value="Nucleic acid-binding proteins"/>
    <property type="match status" value="1"/>
</dbReference>
<organism evidence="5 6">
    <name type="scientific">Halopseudomonas yangmingensis</name>
    <dbReference type="NCBI Taxonomy" id="1720063"/>
    <lineage>
        <taxon>Bacteria</taxon>
        <taxon>Pseudomonadati</taxon>
        <taxon>Pseudomonadota</taxon>
        <taxon>Gammaproteobacteria</taxon>
        <taxon>Pseudomonadales</taxon>
        <taxon>Pseudomonadaceae</taxon>
        <taxon>Halopseudomonas</taxon>
    </lineage>
</organism>
<keyword evidence="3" id="KW-0472">Membrane</keyword>
<evidence type="ECO:0000259" key="4">
    <source>
        <dbReference type="PROSITE" id="PS51857"/>
    </source>
</evidence>
<dbReference type="InterPro" id="IPR010718">
    <property type="entry name" value="DUF1294"/>
</dbReference>
<dbReference type="PROSITE" id="PS51857">
    <property type="entry name" value="CSD_2"/>
    <property type="match status" value="1"/>
</dbReference>
<dbReference type="InterPro" id="IPR002059">
    <property type="entry name" value="CSP_DNA-bd"/>
</dbReference>
<dbReference type="SMART" id="SM00357">
    <property type="entry name" value="CSP"/>
    <property type="match status" value="1"/>
</dbReference>
<proteinExistence type="predicted"/>
<dbReference type="InterPro" id="IPR019844">
    <property type="entry name" value="CSD_CS"/>
</dbReference>
<dbReference type="InterPro" id="IPR012340">
    <property type="entry name" value="NA-bd_OB-fold"/>
</dbReference>
<evidence type="ECO:0000313" key="6">
    <source>
        <dbReference type="Proteomes" id="UP000243629"/>
    </source>
</evidence>
<evidence type="ECO:0000256" key="2">
    <source>
        <dbReference type="RuleBase" id="RU000408"/>
    </source>
</evidence>
<keyword evidence="6" id="KW-1185">Reference proteome</keyword>
<comment type="subcellular location">
    <subcellularLocation>
        <location evidence="2">Cytoplasm</location>
    </subcellularLocation>
</comment>
<keyword evidence="3" id="KW-0812">Transmembrane</keyword>
<feature type="domain" description="CSD" evidence="4">
    <location>
        <begin position="2"/>
        <end position="66"/>
    </location>
</feature>
<dbReference type="InterPro" id="IPR011129">
    <property type="entry name" value="CSD"/>
</dbReference>
<keyword evidence="3" id="KW-1133">Transmembrane helix</keyword>
<gene>
    <name evidence="5" type="ORF">SAMN05216217_10595</name>
</gene>
<dbReference type="RefSeq" id="WP_093474529.1">
    <property type="nucleotide sequence ID" value="NZ_FOUI01000005.1"/>
</dbReference>